<protein>
    <submittedName>
        <fullName evidence="1">Uncharacterized protein</fullName>
    </submittedName>
</protein>
<gene>
    <name evidence="1" type="ORF">FHX40_0169</name>
</gene>
<keyword evidence="2" id="KW-1185">Reference proteome</keyword>
<reference evidence="1 2" key="1">
    <citation type="submission" date="2019-06" db="EMBL/GenBank/DDBJ databases">
        <title>Sequencing the genomes of 1000 actinobacteria strains.</title>
        <authorList>
            <person name="Klenk H.-P."/>
        </authorList>
    </citation>
    <scope>NUCLEOTIDE SEQUENCE [LARGE SCALE GENOMIC DNA]</scope>
    <source>
        <strain evidence="1 2">DSM 43186</strain>
    </source>
</reference>
<proteinExistence type="predicted"/>
<dbReference type="Proteomes" id="UP000319213">
    <property type="component" value="Unassembled WGS sequence"/>
</dbReference>
<dbReference type="RefSeq" id="WP_142257826.1">
    <property type="nucleotide sequence ID" value="NZ_BMPV01000004.1"/>
</dbReference>
<dbReference type="AlphaFoldDB" id="A0A543ISG5"/>
<organism evidence="1 2">
    <name type="scientific">Thermopolyspora flexuosa</name>
    <dbReference type="NCBI Taxonomy" id="103836"/>
    <lineage>
        <taxon>Bacteria</taxon>
        <taxon>Bacillati</taxon>
        <taxon>Actinomycetota</taxon>
        <taxon>Actinomycetes</taxon>
        <taxon>Streptosporangiales</taxon>
        <taxon>Streptosporangiaceae</taxon>
        <taxon>Thermopolyspora</taxon>
    </lineage>
</organism>
<comment type="caution">
    <text evidence="1">The sequence shown here is derived from an EMBL/GenBank/DDBJ whole genome shotgun (WGS) entry which is preliminary data.</text>
</comment>
<dbReference type="EMBL" id="VFPQ01000001">
    <property type="protein sequence ID" value="TQM73526.1"/>
    <property type="molecule type" value="Genomic_DNA"/>
</dbReference>
<accession>A0A543ISG5</accession>
<evidence type="ECO:0000313" key="1">
    <source>
        <dbReference type="EMBL" id="TQM73526.1"/>
    </source>
</evidence>
<evidence type="ECO:0000313" key="2">
    <source>
        <dbReference type="Proteomes" id="UP000319213"/>
    </source>
</evidence>
<name>A0A543ISG5_9ACTN</name>
<sequence length="67" mass="7325">MFVDQSPTIAFPVFDLVLTWRRNGYGRDGTPDKYEKREVDSLAGLAGLHARLAVARGTPYRAATGDG</sequence>